<dbReference type="InterPro" id="IPR011049">
    <property type="entry name" value="Serralysin-like_metalloprot_C"/>
</dbReference>
<proteinExistence type="predicted"/>
<dbReference type="Proteomes" id="UP000326641">
    <property type="component" value="Unassembled WGS sequence"/>
</dbReference>
<evidence type="ECO:0000256" key="3">
    <source>
        <dbReference type="SAM" id="MobiDB-lite"/>
    </source>
</evidence>
<dbReference type="InterPro" id="IPR001343">
    <property type="entry name" value="Hemolysn_Ca-bd"/>
</dbReference>
<dbReference type="PROSITE" id="PS00330">
    <property type="entry name" value="HEMOLYSIN_CALCIUM"/>
    <property type="match status" value="1"/>
</dbReference>
<dbReference type="EMBL" id="UXAT02000032">
    <property type="protein sequence ID" value="VUX47109.1"/>
    <property type="molecule type" value="Genomic_DNA"/>
</dbReference>
<dbReference type="GO" id="GO:0005509">
    <property type="term" value="F:calcium ion binding"/>
    <property type="evidence" value="ECO:0007669"/>
    <property type="project" value="InterPro"/>
</dbReference>
<sequence length="654" mass="69518">MVSRYGTARNDSLIGTNSDDWLWGKEGNDTIACGAGRDWIYGGAGSDVVKLQPGQGGDKWLDFQDGIDKIDAGGLAFSDLRFSYEDVWKYVWVEDASHNKLLGIKNIRLSQLTADDFTNLAVKTATTAVKTLVMNGTAGSDLLTGSQANESIFGLGGNDSFKGGAGNDTISPGAGNDWIWTGAGSDVVNLQPGQGWDKWLDFQNGIDKIDAGGLTFGDLRFSYDSVWKYVWIEDSSHNKLLGIKNITLNQLTADDFVNLKSAPATTGGGGTSGSSGSSGSGGGTTTPSGTTDGSIAVGMGMKKLWEDDWAGKLARGDLDGSRFFDPYPGNYNWTSHNTGQPVAQTKSLVWTSEAWDRPNIGHYAAIELTTFKGVQGGYNAFCSAASYFDTGYDIMSVSADFYFPTSYKAESLTAAGADIDTKGMFGVYASAAGTGKPGGPWLDPSVGFPPNDQNATWVDWGWKQKAAYGRDGYGNNNLRFQTGVTDLQRDVNGLDGKDNSDVNIPKGKWVHLEGVVQIDTNGHNGTTRLYQDGKLVSEVTGLDLGGAKYGWKLHGFFGTWMWGGAGDKYVSARTESHYVKDMSIYGKTVVSAQHSIAPAGNQADPDPFDPVVADARDAGMDLGNPAGLTAGSSGHDWLIDMIGGTHPADALLIA</sequence>
<comment type="subcellular location">
    <subcellularLocation>
        <location evidence="1">Secreted</location>
    </subcellularLocation>
</comment>
<reference evidence="4" key="1">
    <citation type="submission" date="2018-11" db="EMBL/GenBank/DDBJ databases">
        <authorList>
            <person name="Onetto C."/>
        </authorList>
    </citation>
    <scope>NUCLEOTIDE SEQUENCE [LARGE SCALE GENOMIC DNA]</scope>
</reference>
<evidence type="ECO:0000313" key="5">
    <source>
        <dbReference type="Proteomes" id="UP000326641"/>
    </source>
</evidence>
<organism evidence="4 5">
    <name type="scientific">Candidatus Defluviicoccus seviourii</name>
    <dbReference type="NCBI Taxonomy" id="2565273"/>
    <lineage>
        <taxon>Bacteria</taxon>
        <taxon>Pseudomonadati</taxon>
        <taxon>Pseudomonadota</taxon>
        <taxon>Alphaproteobacteria</taxon>
        <taxon>Rhodospirillales</taxon>
        <taxon>Rhodospirillaceae</taxon>
        <taxon>Defluviicoccus</taxon>
    </lineage>
</organism>
<dbReference type="GO" id="GO:0005576">
    <property type="term" value="C:extracellular region"/>
    <property type="evidence" value="ECO:0007669"/>
    <property type="project" value="UniProtKB-SubCell"/>
</dbReference>
<feature type="compositionally biased region" description="Gly residues" evidence="3">
    <location>
        <begin position="266"/>
        <end position="284"/>
    </location>
</feature>
<name>A0A564WG61_9PROT</name>
<comment type="caution">
    <text evidence="4">The sequence shown here is derived from an EMBL/GenBank/DDBJ whole genome shotgun (WGS) entry which is preliminary data.</text>
</comment>
<dbReference type="InterPro" id="IPR018511">
    <property type="entry name" value="Hemolysin-typ_Ca-bd_CS"/>
</dbReference>
<gene>
    <name evidence="4" type="ORF">DF3PA_380004</name>
</gene>
<protein>
    <submittedName>
        <fullName evidence="4">Uncharacterized protein</fullName>
    </submittedName>
</protein>
<feature type="region of interest" description="Disordered" evidence="3">
    <location>
        <begin position="264"/>
        <end position="292"/>
    </location>
</feature>
<keyword evidence="5" id="KW-1185">Reference proteome</keyword>
<dbReference type="SUPFAM" id="SSF51120">
    <property type="entry name" value="beta-Roll"/>
    <property type="match status" value="2"/>
</dbReference>
<dbReference type="Gene3D" id="2.150.10.10">
    <property type="entry name" value="Serralysin-like metalloprotease, C-terminal"/>
    <property type="match status" value="2"/>
</dbReference>
<dbReference type="Pfam" id="PF00353">
    <property type="entry name" value="HemolysinCabind"/>
    <property type="match status" value="3"/>
</dbReference>
<evidence type="ECO:0000313" key="4">
    <source>
        <dbReference type="EMBL" id="VUX47109.1"/>
    </source>
</evidence>
<dbReference type="InterPro" id="IPR050557">
    <property type="entry name" value="RTX_toxin/Mannuronan_C5-epim"/>
</dbReference>
<dbReference type="PANTHER" id="PTHR38340:SF1">
    <property type="entry name" value="S-LAYER PROTEIN"/>
    <property type="match status" value="1"/>
</dbReference>
<keyword evidence="2" id="KW-0964">Secreted</keyword>
<dbReference type="PANTHER" id="PTHR38340">
    <property type="entry name" value="S-LAYER PROTEIN"/>
    <property type="match status" value="1"/>
</dbReference>
<dbReference type="AlphaFoldDB" id="A0A564WG61"/>
<evidence type="ECO:0000256" key="2">
    <source>
        <dbReference type="ARBA" id="ARBA00022525"/>
    </source>
</evidence>
<evidence type="ECO:0000256" key="1">
    <source>
        <dbReference type="ARBA" id="ARBA00004613"/>
    </source>
</evidence>
<accession>A0A564WG61</accession>
<dbReference type="PRINTS" id="PR00313">
    <property type="entry name" value="CABNDNGRPT"/>
</dbReference>